<sequence length="196" mass="22351">MKTIRSFIKTYITAFGIISLPFIILLVSSYLIPVNLEVIVYGFTFSFLSSFAIAYNFRKYEKSVIFTNENLFVSNLINSLSKLGYIVKDKTSVLIEFEPTVHSRLFAGKILTRLANSSATLEGSRLLVRRSLALTMSENKKSMVSNSVEECMSVWADEKKLRDPFPKMEDYLINSTEFEHAEEIMPEISAKMPEEV</sequence>
<accession>A0A2U3LC95</accession>
<evidence type="ECO:0000313" key="3">
    <source>
        <dbReference type="Proteomes" id="UP000238916"/>
    </source>
</evidence>
<protein>
    <submittedName>
        <fullName evidence="2">Uncharacterized protein</fullName>
    </submittedName>
</protein>
<dbReference type="OrthoDB" id="43195at2"/>
<keyword evidence="1" id="KW-0812">Transmembrane</keyword>
<proteinExistence type="predicted"/>
<keyword evidence="1" id="KW-0472">Membrane</keyword>
<dbReference type="AlphaFoldDB" id="A0A2U3LC95"/>
<organism evidence="2 3">
    <name type="scientific">Candidatus Desulfosporosinus infrequens</name>
    <dbReference type="NCBI Taxonomy" id="2043169"/>
    <lineage>
        <taxon>Bacteria</taxon>
        <taxon>Bacillati</taxon>
        <taxon>Bacillota</taxon>
        <taxon>Clostridia</taxon>
        <taxon>Eubacteriales</taxon>
        <taxon>Desulfitobacteriaceae</taxon>
        <taxon>Desulfosporosinus</taxon>
    </lineage>
</organism>
<dbReference type="Proteomes" id="UP000238916">
    <property type="component" value="Unassembled WGS sequence"/>
</dbReference>
<gene>
    <name evidence="2" type="ORF">SBF1_4540004</name>
</gene>
<name>A0A2U3LC95_9FIRM</name>
<evidence type="ECO:0000313" key="2">
    <source>
        <dbReference type="EMBL" id="SPF49537.1"/>
    </source>
</evidence>
<reference evidence="3" key="1">
    <citation type="submission" date="2018-02" db="EMBL/GenBank/DDBJ databases">
        <authorList>
            <person name="Hausmann B."/>
        </authorList>
    </citation>
    <scope>NUCLEOTIDE SEQUENCE [LARGE SCALE GENOMIC DNA]</scope>
    <source>
        <strain evidence="3">Peat soil MAG SbF1</strain>
    </source>
</reference>
<feature type="transmembrane region" description="Helical" evidence="1">
    <location>
        <begin position="38"/>
        <end position="57"/>
    </location>
</feature>
<keyword evidence="1" id="KW-1133">Transmembrane helix</keyword>
<feature type="transmembrane region" description="Helical" evidence="1">
    <location>
        <begin position="12"/>
        <end position="32"/>
    </location>
</feature>
<dbReference type="EMBL" id="OMOF01000395">
    <property type="protein sequence ID" value="SPF49537.1"/>
    <property type="molecule type" value="Genomic_DNA"/>
</dbReference>
<evidence type="ECO:0000256" key="1">
    <source>
        <dbReference type="SAM" id="Phobius"/>
    </source>
</evidence>